<dbReference type="InterPro" id="IPR018247">
    <property type="entry name" value="EF_Hand_1_Ca_BS"/>
</dbReference>
<dbReference type="GO" id="GO:0005509">
    <property type="term" value="F:calcium ion binding"/>
    <property type="evidence" value="ECO:0007669"/>
    <property type="project" value="InterPro"/>
</dbReference>
<dbReference type="SMART" id="SM00607">
    <property type="entry name" value="FTP"/>
    <property type="match status" value="1"/>
</dbReference>
<dbReference type="SUPFAM" id="SSF52317">
    <property type="entry name" value="Class I glutamine amidotransferase-like"/>
    <property type="match status" value="1"/>
</dbReference>
<evidence type="ECO:0000256" key="9">
    <source>
        <dbReference type="ARBA" id="ARBA00022962"/>
    </source>
</evidence>
<proteinExistence type="predicted"/>
<dbReference type="NCBIfam" id="TIGR00566">
    <property type="entry name" value="trpG_papA"/>
    <property type="match status" value="1"/>
</dbReference>
<dbReference type="GO" id="GO:0005829">
    <property type="term" value="C:cytosol"/>
    <property type="evidence" value="ECO:0007669"/>
    <property type="project" value="TreeGrafter"/>
</dbReference>
<dbReference type="Gene3D" id="2.60.120.260">
    <property type="entry name" value="Galactose-binding domain-like"/>
    <property type="match status" value="1"/>
</dbReference>
<evidence type="ECO:0000256" key="8">
    <source>
        <dbReference type="ARBA" id="ARBA00022837"/>
    </source>
</evidence>
<evidence type="ECO:0000313" key="16">
    <source>
        <dbReference type="Proteomes" id="UP000243217"/>
    </source>
</evidence>
<dbReference type="PROSITE" id="PS50012">
    <property type="entry name" value="RCC1_3"/>
    <property type="match status" value="3"/>
</dbReference>
<dbReference type="InterPro" id="IPR006585">
    <property type="entry name" value="FTP1"/>
</dbReference>
<dbReference type="InterPro" id="IPR009091">
    <property type="entry name" value="RCC1/BLIP-II"/>
</dbReference>
<keyword evidence="7" id="KW-0057">Aromatic amino acid biosynthesis</keyword>
<dbReference type="InterPro" id="IPR050472">
    <property type="entry name" value="Anth_synth/Amidotransfase"/>
</dbReference>
<dbReference type="PROSITE" id="PS00626">
    <property type="entry name" value="RCC1_2"/>
    <property type="match status" value="3"/>
</dbReference>
<evidence type="ECO:0000256" key="2">
    <source>
        <dbReference type="ARBA" id="ARBA00011743"/>
    </source>
</evidence>
<dbReference type="InterPro" id="IPR002048">
    <property type="entry name" value="EF_hand_dom"/>
</dbReference>
<keyword evidence="6" id="KW-0677">Repeat</keyword>
<dbReference type="InterPro" id="IPR000408">
    <property type="entry name" value="Reg_chr_condens"/>
</dbReference>
<keyword evidence="5" id="KW-0479">Metal-binding</keyword>
<dbReference type="PRINTS" id="PR00096">
    <property type="entry name" value="GATASE"/>
</dbReference>
<dbReference type="OrthoDB" id="186625at2759"/>
<dbReference type="FunFam" id="3.40.50.880:FF:000003">
    <property type="entry name" value="Anthranilate synthase component II"/>
    <property type="match status" value="1"/>
</dbReference>
<name>A0A1W0A4R1_9STRA</name>
<dbReference type="InterPro" id="IPR008979">
    <property type="entry name" value="Galactose-bd-like_sf"/>
</dbReference>
<dbReference type="GO" id="GO:0000162">
    <property type="term" value="P:L-tryptophan biosynthetic process"/>
    <property type="evidence" value="ECO:0007669"/>
    <property type="project" value="UniProtKB-KW"/>
</dbReference>
<keyword evidence="7" id="KW-0822">Tryptophan biosynthesis</keyword>
<keyword evidence="16" id="KW-1185">Reference proteome</keyword>
<accession>A0A1W0A4R1</accession>
<keyword evidence="9" id="KW-0315">Glutamine amidotransferase</keyword>
<sequence>MPRVLLIDNYDSFTYNLYQYMAELGAEVRVIRNDVMSAQELLQEYKTTKNFDRILISPGPGFPKDAGISCDVIRTFQGVVPIAGVCLGLQCMFEVYGGTVGHAGEIIHGKQSEMVNDGKGLFKNVPSPFKAIRYHSLVGLPKTLPKELEVTSTIAGKDMIMGVRHKKYPIEGVQFHPESILTPEGKVMIQNFLDMMFRKYDADKSGGIDLEEFKVLLNDLQIDIPMPKAQLYFKKCDLAQKGSAVALFTCDPTNPSRTTGFSPSKALNPKDLFAMFDSDDSGEIGRDEFTRKSIIVDVRKELNNRNIVYNKLLPRPKLAKKLKAILDKEDAYEEFTIQEAQWNFEWERTKERREALFLNAKRYAQVVYLPETLDAAGQVYVFGKGSFNRFDGPPAERDFVECPYFQQLVELWTERLRGADKWAPLTASGPEKKSTGWDHPKKKPLNPVIMHQKHDTKDSIQIQQLAFQNRVVAINTAWLWARRIKQVSCGATVAYALTDSGELYCWGGSKRTWDYIYASANSKYSISGARPFTARTEQLKLTSPDQIQKDEDNHKENYLRTVFQANSPPERPVESNEDELIRLLALIDYFELCTGPLRQDMELPRAQEIIEFDLRADLITNALRLRALQISEAGKFANVVKLSKYLLLELECMGEPFQRQMKRMDTQLRYALHNNHEASITSLFKKGASMWKQMRKLVGAMDDMEDAEFQGKQELWNRKRDEITRLRKKQAHIGEEGITLNPIPNEEKTIQASGITSRGPRQKTFVGHQALHEVSVGAKHALAIHQSGQLYGWGFGSYGRLGTEVHQDKPVPQLLTNLKDMRFKAVACGYSHSLALRQDGQIFVWGAGATGKLGLSSKVEESARPHTTPVGNRHRPPAPQRMSELEDSFTIVPMPLKLPAKIRKIACGPSHSAAITISGELYVWGSGDGGRLGLGDGRFMDFDNELKGGKLGIVSTPTRVQSLQEYHLIDVSCGTSHTATVIGRAFVCGSAHALGTFQAEFTTPPQLLSIQVTSIVCGNAHTAAVTVDGELYTWGNNVGGCTGHVLLHRFIKEPTKVPCIYQKPQNMARSTSYPVIAMQSTVNSGYGASLAIDGNTDGSFESTCCQTFREICPFWQIDLGVNCRIDTIRIWNRTGPDGDKLFPCFVYVGQTMFEPESGKHTLREAKVHSIHRKFKLEEATNPLIWNVPENTTGRYIRIQIDATTILSLAQVEVFGLEEWKYQGPKVHNVACGDDILVAICRPQSEQSELDKAYLRALCADLRFREILNEFQTFDSSQNRFVDLKKELKPYYRSKMTLEEVGEYLLELRPPKPLSLLNNDEESRLLKIYVDDEKPDTNLQKTEAIVLTAVSKLVEAAHKIDTSKIKPTSFLRRAMQTVNKDRLPKLTTKKKTSSMDIRVMSRPQTTPASLASLTQQLK</sequence>
<comment type="pathway">
    <text evidence="1">Amino-acid biosynthesis; L-tryptophan biosynthesis; L-tryptophan from chorismate: step 1/5.</text>
</comment>
<evidence type="ECO:0000256" key="7">
    <source>
        <dbReference type="ARBA" id="ARBA00022822"/>
    </source>
</evidence>
<keyword evidence="8" id="KW-0106">Calcium</keyword>
<dbReference type="EMBL" id="JNBS01000489">
    <property type="protein sequence ID" value="OQS05189.1"/>
    <property type="molecule type" value="Genomic_DNA"/>
</dbReference>
<feature type="domain" description="EF-hand" evidence="14">
    <location>
        <begin position="188"/>
        <end position="223"/>
    </location>
</feature>
<evidence type="ECO:0000256" key="10">
    <source>
        <dbReference type="ARBA" id="ARBA00023157"/>
    </source>
</evidence>
<reference evidence="15 16" key="1">
    <citation type="journal article" date="2014" name="Genome Biol. Evol.">
        <title>The secreted proteins of Achlya hypogyna and Thraustotheca clavata identify the ancestral oomycete secretome and reveal gene acquisitions by horizontal gene transfer.</title>
        <authorList>
            <person name="Misner I."/>
            <person name="Blouin N."/>
            <person name="Leonard G."/>
            <person name="Richards T.A."/>
            <person name="Lane C.E."/>
        </authorList>
    </citation>
    <scope>NUCLEOTIDE SEQUENCE [LARGE SCALE GENOMIC DNA]</scope>
    <source>
        <strain evidence="15 16">ATCC 34112</strain>
    </source>
</reference>
<feature type="repeat" description="RCC1" evidence="12">
    <location>
        <begin position="788"/>
        <end position="839"/>
    </location>
</feature>
<dbReference type="Gene3D" id="2.130.10.30">
    <property type="entry name" value="Regulator of chromosome condensation 1/beta-lactamase-inhibitor protein II"/>
    <property type="match status" value="2"/>
</dbReference>
<dbReference type="SUPFAM" id="SSF50985">
    <property type="entry name" value="RCC1/BLIP-II"/>
    <property type="match status" value="2"/>
</dbReference>
<dbReference type="Pfam" id="PF13540">
    <property type="entry name" value="RCC1_2"/>
    <property type="match status" value="1"/>
</dbReference>
<dbReference type="Pfam" id="PF13202">
    <property type="entry name" value="EF-hand_5"/>
    <property type="match status" value="2"/>
</dbReference>
<dbReference type="InterPro" id="IPR029062">
    <property type="entry name" value="Class_I_gatase-like"/>
</dbReference>
<feature type="region of interest" description="Disordered" evidence="13">
    <location>
        <begin position="860"/>
        <end position="880"/>
    </location>
</feature>
<protein>
    <recommendedName>
        <fullName evidence="4">Anthranilate synthase component 2</fullName>
        <ecNumber evidence="3">4.1.3.27</ecNumber>
    </recommendedName>
    <alternativeName>
        <fullName evidence="11">Anthranilate synthase, glutamine amidotransferase component</fullName>
    </alternativeName>
</protein>
<dbReference type="InterPro" id="IPR006221">
    <property type="entry name" value="TrpG/PapA_dom"/>
</dbReference>
<keyword evidence="10" id="KW-1015">Disulfide bond</keyword>
<keyword evidence="7" id="KW-0028">Amino-acid biosynthesis</keyword>
<dbReference type="PROSITE" id="PS50222">
    <property type="entry name" value="EF_HAND_2"/>
    <property type="match status" value="1"/>
</dbReference>
<dbReference type="Proteomes" id="UP000243217">
    <property type="component" value="Unassembled WGS sequence"/>
</dbReference>
<evidence type="ECO:0000256" key="5">
    <source>
        <dbReference type="ARBA" id="ARBA00022723"/>
    </source>
</evidence>
<evidence type="ECO:0000259" key="14">
    <source>
        <dbReference type="PROSITE" id="PS50222"/>
    </source>
</evidence>
<comment type="caution">
    <text evidence="15">The sequence shown here is derived from an EMBL/GenBank/DDBJ whole genome shotgun (WGS) entry which is preliminary data.</text>
</comment>
<evidence type="ECO:0000256" key="6">
    <source>
        <dbReference type="ARBA" id="ARBA00022737"/>
    </source>
</evidence>
<gene>
    <name evidence="15" type="ORF">THRCLA_02639</name>
</gene>
<feature type="repeat" description="RCC1" evidence="12">
    <location>
        <begin position="840"/>
        <end position="918"/>
    </location>
</feature>
<dbReference type="Gene3D" id="1.10.238.10">
    <property type="entry name" value="EF-hand"/>
    <property type="match status" value="1"/>
</dbReference>
<evidence type="ECO:0000256" key="12">
    <source>
        <dbReference type="PROSITE-ProRule" id="PRU00235"/>
    </source>
</evidence>
<evidence type="ECO:0000256" key="13">
    <source>
        <dbReference type="SAM" id="MobiDB-lite"/>
    </source>
</evidence>
<dbReference type="InterPro" id="IPR017926">
    <property type="entry name" value="GATASE"/>
</dbReference>
<dbReference type="GO" id="GO:0004049">
    <property type="term" value="F:anthranilate synthase activity"/>
    <property type="evidence" value="ECO:0007669"/>
    <property type="project" value="UniProtKB-EC"/>
</dbReference>
<evidence type="ECO:0000313" key="15">
    <source>
        <dbReference type="EMBL" id="OQS05189.1"/>
    </source>
</evidence>
<comment type="subunit">
    <text evidence="2">Tetramer of two components I and two components II.</text>
</comment>
<dbReference type="EC" id="4.1.3.27" evidence="3"/>
<dbReference type="STRING" id="74557.A0A1W0A4R1"/>
<evidence type="ECO:0000256" key="11">
    <source>
        <dbReference type="ARBA" id="ARBA00082672"/>
    </source>
</evidence>
<dbReference type="InterPro" id="IPR011992">
    <property type="entry name" value="EF-hand-dom_pair"/>
</dbReference>
<dbReference type="PANTHER" id="PTHR43418">
    <property type="entry name" value="MULTIFUNCTIONAL TRYPTOPHAN BIOSYNTHESIS PROTEIN-RELATED"/>
    <property type="match status" value="1"/>
</dbReference>
<dbReference type="SMART" id="SM00054">
    <property type="entry name" value="EFh"/>
    <property type="match status" value="2"/>
</dbReference>
<dbReference type="PRINTS" id="PR00097">
    <property type="entry name" value="ANTSNTHASEII"/>
</dbReference>
<dbReference type="SUPFAM" id="SSF49785">
    <property type="entry name" value="Galactose-binding domain-like"/>
    <property type="match status" value="1"/>
</dbReference>
<dbReference type="PROSITE" id="PS00018">
    <property type="entry name" value="EF_HAND_1"/>
    <property type="match status" value="1"/>
</dbReference>
<dbReference type="CDD" id="cd01743">
    <property type="entry name" value="GATase1_Anthranilate_Synthase"/>
    <property type="match status" value="1"/>
</dbReference>
<dbReference type="Pfam" id="PF25390">
    <property type="entry name" value="WD40_RLD"/>
    <property type="match status" value="1"/>
</dbReference>
<dbReference type="SUPFAM" id="SSF47473">
    <property type="entry name" value="EF-hand"/>
    <property type="match status" value="1"/>
</dbReference>
<dbReference type="Pfam" id="PF00117">
    <property type="entry name" value="GATase"/>
    <property type="match status" value="1"/>
</dbReference>
<organism evidence="15 16">
    <name type="scientific">Thraustotheca clavata</name>
    <dbReference type="NCBI Taxonomy" id="74557"/>
    <lineage>
        <taxon>Eukaryota</taxon>
        <taxon>Sar</taxon>
        <taxon>Stramenopiles</taxon>
        <taxon>Oomycota</taxon>
        <taxon>Saprolegniomycetes</taxon>
        <taxon>Saprolegniales</taxon>
        <taxon>Achlyaceae</taxon>
        <taxon>Thraustotheca</taxon>
    </lineage>
</organism>
<feature type="repeat" description="RCC1" evidence="12">
    <location>
        <begin position="919"/>
        <end position="984"/>
    </location>
</feature>
<dbReference type="Gene3D" id="3.40.50.880">
    <property type="match status" value="1"/>
</dbReference>
<evidence type="ECO:0000256" key="3">
    <source>
        <dbReference type="ARBA" id="ARBA00012266"/>
    </source>
</evidence>
<evidence type="ECO:0000256" key="1">
    <source>
        <dbReference type="ARBA" id="ARBA00004873"/>
    </source>
</evidence>
<dbReference type="PROSITE" id="PS51273">
    <property type="entry name" value="GATASE_TYPE_1"/>
    <property type="match status" value="1"/>
</dbReference>
<dbReference type="InterPro" id="IPR058923">
    <property type="entry name" value="RCC1-like_dom"/>
</dbReference>
<dbReference type="CDD" id="cd00051">
    <property type="entry name" value="EFh"/>
    <property type="match status" value="1"/>
</dbReference>
<dbReference type="PANTHER" id="PTHR43418:SF4">
    <property type="entry name" value="MULTIFUNCTIONAL TRYPTOPHAN BIOSYNTHESIS PROTEIN"/>
    <property type="match status" value="1"/>
</dbReference>
<evidence type="ECO:0000256" key="4">
    <source>
        <dbReference type="ARBA" id="ARBA00020654"/>
    </source>
</evidence>